<dbReference type="EMBL" id="CCJV01000043">
    <property type="protein sequence ID" value="CDT04073.1"/>
    <property type="molecule type" value="Genomic_DNA"/>
</dbReference>
<accession>A0A822MNZ7</accession>
<name>A0A822MNZ7_9VIBR</name>
<evidence type="ECO:0000313" key="2">
    <source>
        <dbReference type="Proteomes" id="UP000049495"/>
    </source>
</evidence>
<organism evidence="1 2">
    <name type="scientific">Vibrio crassostreae</name>
    <dbReference type="NCBI Taxonomy" id="246167"/>
    <lineage>
        <taxon>Bacteria</taxon>
        <taxon>Pseudomonadati</taxon>
        <taxon>Pseudomonadota</taxon>
        <taxon>Gammaproteobacteria</taxon>
        <taxon>Vibrionales</taxon>
        <taxon>Vibrionaceae</taxon>
        <taxon>Vibrio</taxon>
    </lineage>
</organism>
<gene>
    <name evidence="1" type="ORF">VCR5J5_1370255</name>
</gene>
<protein>
    <submittedName>
        <fullName evidence="1">Uncharacterized protein</fullName>
    </submittedName>
</protein>
<reference evidence="2" key="1">
    <citation type="submission" date="2014-06" db="EMBL/GenBank/DDBJ databases">
        <authorList>
            <person name="Le Roux Frederique"/>
        </authorList>
    </citation>
    <scope>NUCLEOTIDE SEQUENCE [LARGE SCALE GENOMIC DNA]</scope>
    <source>
        <strain evidence="2">J5-5</strain>
    </source>
</reference>
<sequence length="89" mass="10293">MDLILALLFFQQHDFYRVIATSVSTVSGISKVNGEAFTFPLGWVLFPEGLYLVYQQAFEFLRYRGVWRCDGQCLWFHGLFLSIVIYSVG</sequence>
<comment type="caution">
    <text evidence="1">The sequence shown here is derived from an EMBL/GenBank/DDBJ whole genome shotgun (WGS) entry which is preliminary data.</text>
</comment>
<evidence type="ECO:0000313" key="1">
    <source>
        <dbReference type="EMBL" id="CDT04073.1"/>
    </source>
</evidence>
<dbReference type="Proteomes" id="UP000049495">
    <property type="component" value="Unassembled WGS sequence"/>
</dbReference>
<dbReference type="AlphaFoldDB" id="A0A822MNZ7"/>
<proteinExistence type="predicted"/>